<accession>A0AAV7FCG0</accession>
<protein>
    <submittedName>
        <fullName evidence="2">Uncharacterized protein</fullName>
    </submittedName>
</protein>
<gene>
    <name evidence="2" type="ORF">H6P81_003388</name>
</gene>
<evidence type="ECO:0000313" key="3">
    <source>
        <dbReference type="Proteomes" id="UP000825729"/>
    </source>
</evidence>
<name>A0AAV7FCG0_ARIFI</name>
<reference evidence="2 3" key="1">
    <citation type="submission" date="2021-07" db="EMBL/GenBank/DDBJ databases">
        <title>The Aristolochia fimbriata genome: insights into angiosperm evolution, floral development and chemical biosynthesis.</title>
        <authorList>
            <person name="Jiao Y."/>
        </authorList>
    </citation>
    <scope>NUCLEOTIDE SEQUENCE [LARGE SCALE GENOMIC DNA]</scope>
    <source>
        <strain evidence="2">IBCAS-2021</strain>
        <tissue evidence="2">Leaf</tissue>
    </source>
</reference>
<proteinExistence type="predicted"/>
<organism evidence="2 3">
    <name type="scientific">Aristolochia fimbriata</name>
    <name type="common">White veined hardy Dutchman's pipe vine</name>
    <dbReference type="NCBI Taxonomy" id="158543"/>
    <lineage>
        <taxon>Eukaryota</taxon>
        <taxon>Viridiplantae</taxon>
        <taxon>Streptophyta</taxon>
        <taxon>Embryophyta</taxon>
        <taxon>Tracheophyta</taxon>
        <taxon>Spermatophyta</taxon>
        <taxon>Magnoliopsida</taxon>
        <taxon>Magnoliidae</taxon>
        <taxon>Piperales</taxon>
        <taxon>Aristolochiaceae</taxon>
        <taxon>Aristolochia</taxon>
    </lineage>
</organism>
<evidence type="ECO:0000256" key="1">
    <source>
        <dbReference type="SAM" id="MobiDB-lite"/>
    </source>
</evidence>
<dbReference type="AlphaFoldDB" id="A0AAV7FCG0"/>
<comment type="caution">
    <text evidence="2">The sequence shown here is derived from an EMBL/GenBank/DDBJ whole genome shotgun (WGS) entry which is preliminary data.</text>
</comment>
<dbReference type="Proteomes" id="UP000825729">
    <property type="component" value="Unassembled WGS sequence"/>
</dbReference>
<evidence type="ECO:0000313" key="2">
    <source>
        <dbReference type="EMBL" id="KAG9458880.1"/>
    </source>
</evidence>
<sequence>MGTSAYSTSNTPRGTGTQDDPLGSRWNVRRTNATNHCGNLVLYRIELNHQQNYQLGCVQNVIERMQRREHGPIVGRSIHDRNWKLLSVDLHNFPLLEGMIIGGHLSRGGEPSHVVKPTQDRAQRGRHARR</sequence>
<keyword evidence="3" id="KW-1185">Reference proteome</keyword>
<dbReference type="EMBL" id="JAINDJ010000002">
    <property type="protein sequence ID" value="KAG9458880.1"/>
    <property type="molecule type" value="Genomic_DNA"/>
</dbReference>
<feature type="region of interest" description="Disordered" evidence="1">
    <location>
        <begin position="107"/>
        <end position="130"/>
    </location>
</feature>
<feature type="region of interest" description="Disordered" evidence="1">
    <location>
        <begin position="1"/>
        <end position="24"/>
    </location>
</feature>
<feature type="compositionally biased region" description="Polar residues" evidence="1">
    <location>
        <begin position="1"/>
        <end position="18"/>
    </location>
</feature>